<dbReference type="AlphaFoldDB" id="F5Y663"/>
<feature type="domain" description="J" evidence="2">
    <location>
        <begin position="8"/>
        <end position="73"/>
    </location>
</feature>
<evidence type="ECO:0000256" key="1">
    <source>
        <dbReference type="SAM" id="Phobius"/>
    </source>
</evidence>
<dbReference type="PANTHER" id="PTHR24074">
    <property type="entry name" value="CO-CHAPERONE PROTEIN DJLA"/>
    <property type="match status" value="1"/>
</dbReference>
<reference evidence="3 4" key="2">
    <citation type="journal article" date="2011" name="PLoS ONE">
        <title>The Cyst-Dividing Bacterium Ramlibacter tataouinensis TTB310 Genome Reveals a Well-Stocked Toolbox for Adaptation to a Desert Environment.</title>
        <authorList>
            <person name="De Luca G."/>
            <person name="Barakat M."/>
            <person name="Ortet P."/>
            <person name="Fochesato S."/>
            <person name="Jourlin-Castelli C."/>
            <person name="Ansaldi M."/>
            <person name="Py B."/>
            <person name="Fichant G."/>
            <person name="Coutinho P.M."/>
            <person name="Voulhoux R."/>
            <person name="Bastien O."/>
            <person name="Marechal E."/>
            <person name="Henrissat B."/>
            <person name="Quentin Y."/>
            <person name="Noirot P."/>
            <person name="Filloux A."/>
            <person name="Mejean V."/>
            <person name="Dubow M.S."/>
            <person name="Barras F."/>
            <person name="Barbe V."/>
            <person name="Weissenbach J."/>
            <person name="Mihalcescu I."/>
            <person name="Vermeglio A."/>
            <person name="Achouak W."/>
            <person name="Heulin T."/>
        </authorList>
    </citation>
    <scope>NUCLEOTIDE SEQUENCE [LARGE SCALE GENOMIC DNA]</scope>
    <source>
        <strain evidence="4">ATCC BAA-407 / DSM 14655 / LMG 21543 / TTB310</strain>
    </source>
</reference>
<evidence type="ECO:0000259" key="2">
    <source>
        <dbReference type="PROSITE" id="PS50076"/>
    </source>
</evidence>
<reference evidence="4" key="1">
    <citation type="submission" date="2006-01" db="EMBL/GenBank/DDBJ databases">
        <title>Genome of the cyst-dividing bacterium Ramlibacter tataouinensis.</title>
        <authorList>
            <person name="Barakat M."/>
            <person name="Ortet P."/>
            <person name="De Luca G."/>
            <person name="Jourlin-Castelli C."/>
            <person name="Ansaldi M."/>
            <person name="Py B."/>
            <person name="Fichant G."/>
            <person name="Coutinho P."/>
            <person name="Voulhoux R."/>
            <person name="Bastien O."/>
            <person name="Roy S."/>
            <person name="Marechal E."/>
            <person name="Henrissat B."/>
            <person name="Quentin Y."/>
            <person name="Noirot P."/>
            <person name="Filloux A."/>
            <person name="Mejean V."/>
            <person name="DuBow M."/>
            <person name="Barras F."/>
            <person name="Heulin T."/>
        </authorList>
    </citation>
    <scope>NUCLEOTIDE SEQUENCE [LARGE SCALE GENOMIC DNA]</scope>
    <source>
        <strain evidence="4">ATCC BAA-407 / DSM 14655 / LMG 21543 / TTB310</strain>
    </source>
</reference>
<dbReference type="KEGG" id="rta:Rta_16570"/>
<dbReference type="PROSITE" id="PS50076">
    <property type="entry name" value="DNAJ_2"/>
    <property type="match status" value="1"/>
</dbReference>
<gene>
    <name evidence="3" type="ordered locus">Rta_16570</name>
</gene>
<dbReference type="PRINTS" id="PR00625">
    <property type="entry name" value="JDOMAIN"/>
</dbReference>
<dbReference type="Proteomes" id="UP000008385">
    <property type="component" value="Chromosome"/>
</dbReference>
<dbReference type="RefSeq" id="WP_013900981.1">
    <property type="nucleotide sequence ID" value="NC_015677.1"/>
</dbReference>
<dbReference type="InterPro" id="IPR050817">
    <property type="entry name" value="DjlA_DnaK_co-chaperone"/>
</dbReference>
<dbReference type="OrthoDB" id="8960697at2"/>
<keyword evidence="1" id="KW-1133">Transmembrane helix</keyword>
<sequence>MSQNPAPSLYDALHVLPTASTEEVRRAWRALVQQHHPDRRGRAAGNEARIALINQAYEVLSDPHRRAEYDAARWPAAAVPVTPLRKPADLSRYTLEGLGRSRLPLRWVLPCLLLVVLGLGWLAWRLLPGTPGPASRSSATAAETLRLTPARQLNALPRRAASGSQASR</sequence>
<accession>F5Y663</accession>
<dbReference type="InterPro" id="IPR036869">
    <property type="entry name" value="J_dom_sf"/>
</dbReference>
<dbReference type="InterPro" id="IPR001623">
    <property type="entry name" value="DnaJ_domain"/>
</dbReference>
<feature type="transmembrane region" description="Helical" evidence="1">
    <location>
        <begin position="107"/>
        <end position="127"/>
    </location>
</feature>
<dbReference type="Pfam" id="PF00226">
    <property type="entry name" value="DnaJ"/>
    <property type="match status" value="1"/>
</dbReference>
<protein>
    <recommendedName>
        <fullName evidence="2">J domain-containing protein</fullName>
    </recommendedName>
</protein>
<dbReference type="Gene3D" id="1.10.287.110">
    <property type="entry name" value="DnaJ domain"/>
    <property type="match status" value="1"/>
</dbReference>
<dbReference type="HOGENOM" id="CLU_1585167_0_0_4"/>
<dbReference type="SMART" id="SM00271">
    <property type="entry name" value="DnaJ"/>
    <property type="match status" value="1"/>
</dbReference>
<dbReference type="CDD" id="cd06257">
    <property type="entry name" value="DnaJ"/>
    <property type="match status" value="1"/>
</dbReference>
<organism evidence="3 4">
    <name type="scientific">Ramlibacter tataouinensis (strain ATCC BAA-407 / DSM 14655 / LMG 21543 / TTB310)</name>
    <dbReference type="NCBI Taxonomy" id="365046"/>
    <lineage>
        <taxon>Bacteria</taxon>
        <taxon>Pseudomonadati</taxon>
        <taxon>Pseudomonadota</taxon>
        <taxon>Betaproteobacteria</taxon>
        <taxon>Burkholderiales</taxon>
        <taxon>Comamonadaceae</taxon>
        <taxon>Ramlibacter</taxon>
    </lineage>
</organism>
<name>F5Y663_RAMTT</name>
<dbReference type="eggNOG" id="COG0484">
    <property type="taxonomic scope" value="Bacteria"/>
</dbReference>
<keyword evidence="4" id="KW-1185">Reference proteome</keyword>
<evidence type="ECO:0000313" key="4">
    <source>
        <dbReference type="Proteomes" id="UP000008385"/>
    </source>
</evidence>
<dbReference type="SUPFAM" id="SSF46565">
    <property type="entry name" value="Chaperone J-domain"/>
    <property type="match status" value="1"/>
</dbReference>
<keyword evidence="1" id="KW-0472">Membrane</keyword>
<dbReference type="STRING" id="365046.Rta_16570"/>
<evidence type="ECO:0000313" key="3">
    <source>
        <dbReference type="EMBL" id="AEG92749.1"/>
    </source>
</evidence>
<keyword evidence="1" id="KW-0812">Transmembrane</keyword>
<dbReference type="EMBL" id="CP000245">
    <property type="protein sequence ID" value="AEG92749.1"/>
    <property type="molecule type" value="Genomic_DNA"/>
</dbReference>
<proteinExistence type="predicted"/>